<dbReference type="InterPro" id="IPR013785">
    <property type="entry name" value="Aldolase_TIM"/>
</dbReference>
<accession>C8X0S8</accession>
<dbReference type="eggNOG" id="COG2896">
    <property type="taxonomic scope" value="Bacteria"/>
</dbReference>
<dbReference type="Proteomes" id="UP000001052">
    <property type="component" value="Chromosome"/>
</dbReference>
<dbReference type="CDD" id="cd01335">
    <property type="entry name" value="Radical_SAM"/>
    <property type="match status" value="1"/>
</dbReference>
<gene>
    <name evidence="8" type="ordered locus">Dret_0733</name>
</gene>
<evidence type="ECO:0000313" key="8">
    <source>
        <dbReference type="EMBL" id="ACV68025.1"/>
    </source>
</evidence>
<dbReference type="Gene3D" id="3.20.20.70">
    <property type="entry name" value="Aldolase class I"/>
    <property type="match status" value="1"/>
</dbReference>
<dbReference type="GO" id="GO:0003824">
    <property type="term" value="F:catalytic activity"/>
    <property type="evidence" value="ECO:0007669"/>
    <property type="project" value="InterPro"/>
</dbReference>
<protein>
    <submittedName>
        <fullName evidence="8">Radical SAM domain protein</fullName>
    </submittedName>
</protein>
<dbReference type="GO" id="GO:0051539">
    <property type="term" value="F:4 iron, 4 sulfur cluster binding"/>
    <property type="evidence" value="ECO:0007669"/>
    <property type="project" value="UniProtKB-KW"/>
</dbReference>
<evidence type="ECO:0000256" key="3">
    <source>
        <dbReference type="ARBA" id="ARBA00022691"/>
    </source>
</evidence>
<sequence>MAKKRIQPSLLVADNEGQIYDHPELLMLVRRGHELTLPRPDELIELPASSDIFLLPERNALGLNQETAEIEAMDEQPVAAFACPGYTLSAHTAYQTGDNAPVLPLFAYGAVGYAQGRFWICAKRVDTDQRQQFERIPQKRIDDGAHRLLKRYPENRLLRHLSKCALTYCCPAAKNLALGRFEAPIPTAQACNARCVGCISHQEDETGFPATQQRIAFRPTVREITELMHEHARREKRPIFSFGQGCEGEPLTEANRITEAIDAYRRAGGRGTININTNASLPGTIPALAEAGLDSIRVSLNSMREPIYTQYYRPQGYSFSDVLETIRTAKDHSLFVSLNYLFFPGIGDSEAEFAALAEQINALQIDFIQMRNLNLDPEYYLALFEEPLSPVMGLPHFLKRLKKACPHLGIGYFNPFLESRDTA</sequence>
<organism evidence="8 9">
    <name type="scientific">Desulfohalobium retbaense (strain ATCC 49708 / DSM 5692 / JCM 16813 / HR100)</name>
    <dbReference type="NCBI Taxonomy" id="485915"/>
    <lineage>
        <taxon>Bacteria</taxon>
        <taxon>Pseudomonadati</taxon>
        <taxon>Thermodesulfobacteriota</taxon>
        <taxon>Desulfovibrionia</taxon>
        <taxon>Desulfovibrionales</taxon>
        <taxon>Desulfohalobiaceae</taxon>
        <taxon>Desulfohalobium</taxon>
    </lineage>
</organism>
<dbReference type="GO" id="GO:0046872">
    <property type="term" value="F:metal ion binding"/>
    <property type="evidence" value="ECO:0007669"/>
    <property type="project" value="UniProtKB-KW"/>
</dbReference>
<evidence type="ECO:0000313" key="9">
    <source>
        <dbReference type="Proteomes" id="UP000001052"/>
    </source>
</evidence>
<dbReference type="PROSITE" id="PS51918">
    <property type="entry name" value="RADICAL_SAM"/>
    <property type="match status" value="1"/>
</dbReference>
<name>C8X0S8_DESRD</name>
<dbReference type="KEGG" id="drt:Dret_0733"/>
<keyword evidence="5" id="KW-0408">Iron</keyword>
<dbReference type="SFLD" id="SFLDG01067">
    <property type="entry name" value="SPASM/twitch_domain_containing"/>
    <property type="match status" value="1"/>
</dbReference>
<dbReference type="OrthoDB" id="9764628at2"/>
<evidence type="ECO:0000256" key="1">
    <source>
        <dbReference type="ARBA" id="ARBA00001966"/>
    </source>
</evidence>
<dbReference type="STRING" id="485915.Dret_0733"/>
<proteinExistence type="predicted"/>
<keyword evidence="6" id="KW-0411">Iron-sulfur</keyword>
<evidence type="ECO:0000256" key="2">
    <source>
        <dbReference type="ARBA" id="ARBA00022485"/>
    </source>
</evidence>
<keyword evidence="2" id="KW-0004">4Fe-4S</keyword>
<reference evidence="8 9" key="2">
    <citation type="journal article" date="2010" name="Stand. Genomic Sci.">
        <title>Complete genome sequence of Desulfohalobium retbaense type strain (HR(100)).</title>
        <authorList>
            <person name="Spring S."/>
            <person name="Nolan M."/>
            <person name="Lapidus A."/>
            <person name="Glavina Del Rio T."/>
            <person name="Copeland A."/>
            <person name="Tice H."/>
            <person name="Cheng J.F."/>
            <person name="Lucas S."/>
            <person name="Land M."/>
            <person name="Chen F."/>
            <person name="Bruce D."/>
            <person name="Goodwin L."/>
            <person name="Pitluck S."/>
            <person name="Ivanova N."/>
            <person name="Mavromatis K."/>
            <person name="Mikhailova N."/>
            <person name="Pati A."/>
            <person name="Chen A."/>
            <person name="Palaniappan K."/>
            <person name="Hauser L."/>
            <person name="Chang Y.J."/>
            <person name="Jeffries C.D."/>
            <person name="Munk C."/>
            <person name="Kiss H."/>
            <person name="Chain P."/>
            <person name="Han C."/>
            <person name="Brettin T."/>
            <person name="Detter J.C."/>
            <person name="Schuler E."/>
            <person name="Goker M."/>
            <person name="Rohde M."/>
            <person name="Bristow J."/>
            <person name="Eisen J.A."/>
            <person name="Markowitz V."/>
            <person name="Hugenholtz P."/>
            <person name="Kyrpides N.C."/>
            <person name="Klenk H.P."/>
        </authorList>
    </citation>
    <scope>NUCLEOTIDE SEQUENCE [LARGE SCALE GENOMIC DNA]</scope>
    <source>
        <strain evidence="8 9">DSM 5692</strain>
    </source>
</reference>
<comment type="cofactor">
    <cofactor evidence="1">
        <name>[4Fe-4S] cluster</name>
        <dbReference type="ChEBI" id="CHEBI:49883"/>
    </cofactor>
</comment>
<dbReference type="InterPro" id="IPR007197">
    <property type="entry name" value="rSAM"/>
</dbReference>
<dbReference type="EMBL" id="CP001734">
    <property type="protein sequence ID" value="ACV68025.1"/>
    <property type="molecule type" value="Genomic_DNA"/>
</dbReference>
<feature type="domain" description="Radical SAM core" evidence="7">
    <location>
        <begin position="177"/>
        <end position="411"/>
    </location>
</feature>
<dbReference type="SMART" id="SM00729">
    <property type="entry name" value="Elp3"/>
    <property type="match status" value="1"/>
</dbReference>
<dbReference type="InterPro" id="IPR006638">
    <property type="entry name" value="Elp3/MiaA/NifB-like_rSAM"/>
</dbReference>
<dbReference type="InterPro" id="IPR058240">
    <property type="entry name" value="rSAM_sf"/>
</dbReference>
<dbReference type="RefSeq" id="WP_015751183.1">
    <property type="nucleotide sequence ID" value="NC_013223.1"/>
</dbReference>
<dbReference type="HOGENOM" id="CLU_645348_0_0_7"/>
<evidence type="ECO:0000259" key="7">
    <source>
        <dbReference type="PROSITE" id="PS51918"/>
    </source>
</evidence>
<keyword evidence="9" id="KW-1185">Reference proteome</keyword>
<dbReference type="PANTHER" id="PTHR30352">
    <property type="entry name" value="PYRUVATE FORMATE-LYASE-ACTIVATING ENZYME"/>
    <property type="match status" value="1"/>
</dbReference>
<dbReference type="SUPFAM" id="SSF102114">
    <property type="entry name" value="Radical SAM enzymes"/>
    <property type="match status" value="1"/>
</dbReference>
<keyword evidence="4" id="KW-0479">Metal-binding</keyword>
<dbReference type="InterPro" id="IPR034457">
    <property type="entry name" value="Organic_radical-activating"/>
</dbReference>
<dbReference type="AlphaFoldDB" id="C8X0S8"/>
<evidence type="ECO:0000256" key="6">
    <source>
        <dbReference type="ARBA" id="ARBA00023014"/>
    </source>
</evidence>
<dbReference type="SFLD" id="SFLDG01109">
    <property type="entry name" value="Uncharacterised_Radical_SAM_Su"/>
    <property type="match status" value="1"/>
</dbReference>
<evidence type="ECO:0000256" key="4">
    <source>
        <dbReference type="ARBA" id="ARBA00022723"/>
    </source>
</evidence>
<reference evidence="9" key="1">
    <citation type="submission" date="2009-09" db="EMBL/GenBank/DDBJ databases">
        <title>The complete chromosome of Desulfohalobium retbaense DSM 5692.</title>
        <authorList>
            <consortium name="US DOE Joint Genome Institute (JGI-PGF)"/>
            <person name="Lucas S."/>
            <person name="Copeland A."/>
            <person name="Lapidus A."/>
            <person name="Glavina del Rio T."/>
            <person name="Dalin E."/>
            <person name="Tice H."/>
            <person name="Bruce D."/>
            <person name="Goodwin L."/>
            <person name="Pitluck S."/>
            <person name="Kyrpides N."/>
            <person name="Mavromatis K."/>
            <person name="Ivanova N."/>
            <person name="Mikhailova N."/>
            <person name="Munk A.C."/>
            <person name="Brettin T."/>
            <person name="Detter J.C."/>
            <person name="Han C."/>
            <person name="Tapia R."/>
            <person name="Larimer F."/>
            <person name="Land M."/>
            <person name="Hauser L."/>
            <person name="Markowitz V."/>
            <person name="Cheng J.-F."/>
            <person name="Hugenholtz P."/>
            <person name="Woyke T."/>
            <person name="Wu D."/>
            <person name="Spring S."/>
            <person name="Klenk H.-P."/>
            <person name="Eisen J.A."/>
        </authorList>
    </citation>
    <scope>NUCLEOTIDE SEQUENCE [LARGE SCALE GENOMIC DNA]</scope>
    <source>
        <strain evidence="9">DSM 5692</strain>
    </source>
</reference>
<dbReference type="SFLD" id="SFLDS00029">
    <property type="entry name" value="Radical_SAM"/>
    <property type="match status" value="1"/>
</dbReference>
<keyword evidence="3" id="KW-0949">S-adenosyl-L-methionine</keyword>
<evidence type="ECO:0000256" key="5">
    <source>
        <dbReference type="ARBA" id="ARBA00023004"/>
    </source>
</evidence>
<dbReference type="Pfam" id="PF04055">
    <property type="entry name" value="Radical_SAM"/>
    <property type="match status" value="1"/>
</dbReference>
<dbReference type="PANTHER" id="PTHR30352:SF5">
    <property type="entry name" value="PYRUVATE FORMATE-LYASE 1-ACTIVATING ENZYME"/>
    <property type="match status" value="1"/>
</dbReference>